<dbReference type="Gene3D" id="3.40.50.300">
    <property type="entry name" value="P-loop containing nucleotide triphosphate hydrolases"/>
    <property type="match status" value="3"/>
</dbReference>
<comment type="similarity">
    <text evidence="11">Belongs to the RecD family.</text>
</comment>
<organism evidence="14 15">
    <name type="scientific">Pseudidiomarina planktonica</name>
    <dbReference type="NCBI Taxonomy" id="1323738"/>
    <lineage>
        <taxon>Bacteria</taxon>
        <taxon>Pseudomonadati</taxon>
        <taxon>Pseudomonadota</taxon>
        <taxon>Gammaproteobacteria</taxon>
        <taxon>Alteromonadales</taxon>
        <taxon>Idiomarinaceae</taxon>
        <taxon>Pseudidiomarina</taxon>
    </lineage>
</organism>
<feature type="domain" description="RecBCD enzyme subunit RecD N-terminal" evidence="13">
    <location>
        <begin position="15"/>
        <end position="134"/>
    </location>
</feature>
<dbReference type="AlphaFoldDB" id="A0A1Y6FYJ6"/>
<evidence type="ECO:0000259" key="12">
    <source>
        <dbReference type="Pfam" id="PF13538"/>
    </source>
</evidence>
<gene>
    <name evidence="11" type="primary">recD</name>
    <name evidence="14" type="ORF">SAMN06297229_1968</name>
</gene>
<dbReference type="GO" id="GO:0016887">
    <property type="term" value="F:ATP hydrolysis activity"/>
    <property type="evidence" value="ECO:0007669"/>
    <property type="project" value="RHEA"/>
</dbReference>
<evidence type="ECO:0000256" key="8">
    <source>
        <dbReference type="ARBA" id="ARBA00023125"/>
    </source>
</evidence>
<dbReference type="PANTHER" id="PTHR43788">
    <property type="entry name" value="DNA2/NAM7 HELICASE FAMILY MEMBER"/>
    <property type="match status" value="1"/>
</dbReference>
<dbReference type="InterPro" id="IPR050534">
    <property type="entry name" value="Coronavir_polyprotein_1ab"/>
</dbReference>
<dbReference type="InterPro" id="IPR049550">
    <property type="entry name" value="RecD_N"/>
</dbReference>
<keyword evidence="15" id="KW-1185">Reference proteome</keyword>
<dbReference type="CDD" id="cd17933">
    <property type="entry name" value="DEXSc_RecD-like"/>
    <property type="match status" value="1"/>
</dbReference>
<evidence type="ECO:0000256" key="7">
    <source>
        <dbReference type="ARBA" id="ARBA00022840"/>
    </source>
</evidence>
<dbReference type="InterPro" id="IPR006344">
    <property type="entry name" value="RecD"/>
</dbReference>
<evidence type="ECO:0000256" key="3">
    <source>
        <dbReference type="ARBA" id="ARBA00022763"/>
    </source>
</evidence>
<keyword evidence="10 11" id="KW-0413">Isomerase</keyword>
<evidence type="ECO:0000256" key="4">
    <source>
        <dbReference type="ARBA" id="ARBA00022801"/>
    </source>
</evidence>
<keyword evidence="1 11" id="KW-0540">Nuclease</keyword>
<comment type="catalytic activity">
    <reaction evidence="11">
        <text>ATP + H2O = ADP + phosphate + H(+)</text>
        <dbReference type="Rhea" id="RHEA:13065"/>
        <dbReference type="ChEBI" id="CHEBI:15377"/>
        <dbReference type="ChEBI" id="CHEBI:15378"/>
        <dbReference type="ChEBI" id="CHEBI:30616"/>
        <dbReference type="ChEBI" id="CHEBI:43474"/>
        <dbReference type="ChEBI" id="CHEBI:456216"/>
        <dbReference type="EC" id="5.6.2.3"/>
    </reaction>
</comment>
<comment type="subunit">
    <text evidence="11">Heterotrimer of RecB, RecC and RecD. All subunits contribute to DNA-binding.</text>
</comment>
<dbReference type="NCBIfam" id="TIGR01447">
    <property type="entry name" value="recD"/>
    <property type="match status" value="1"/>
</dbReference>
<dbReference type="Pfam" id="PF13245">
    <property type="entry name" value="AAA_19"/>
    <property type="match status" value="1"/>
</dbReference>
<dbReference type="Pfam" id="PF13538">
    <property type="entry name" value="UvrD_C_2"/>
    <property type="match status" value="1"/>
</dbReference>
<dbReference type="GO" id="GO:0043139">
    <property type="term" value="F:5'-3' DNA helicase activity"/>
    <property type="evidence" value="ECO:0007669"/>
    <property type="project" value="UniProtKB-UniRule"/>
</dbReference>
<keyword evidence="3 11" id="KW-0227">DNA damage</keyword>
<dbReference type="GO" id="GO:0000724">
    <property type="term" value="P:double-strand break repair via homologous recombination"/>
    <property type="evidence" value="ECO:0007669"/>
    <property type="project" value="UniProtKB-UniRule"/>
</dbReference>
<dbReference type="InterPro" id="IPR041851">
    <property type="entry name" value="RecD_N_sf"/>
</dbReference>
<evidence type="ECO:0000256" key="1">
    <source>
        <dbReference type="ARBA" id="ARBA00022722"/>
    </source>
</evidence>
<dbReference type="GO" id="GO:0009338">
    <property type="term" value="C:exodeoxyribonuclease V complex"/>
    <property type="evidence" value="ECO:0007669"/>
    <property type="project" value="InterPro"/>
</dbReference>
<keyword evidence="9 11" id="KW-0234">DNA repair</keyword>
<dbReference type="Proteomes" id="UP000194450">
    <property type="component" value="Unassembled WGS sequence"/>
</dbReference>
<dbReference type="EMBL" id="FXWH01000002">
    <property type="protein sequence ID" value="SMQ80055.1"/>
    <property type="molecule type" value="Genomic_DNA"/>
</dbReference>
<comment type="function">
    <text evidence="11">A helicase/nuclease that prepares dsDNA breaks (DSB) for recombinational DNA repair. Binds to DSBs and unwinds DNA via a highly rapid and processive ATP-dependent bidirectional helicase activity. Unwinds dsDNA until it encounters a Chi (crossover hotspot instigator) sequence from the 3' direction. Cuts ssDNA a few nucleotides 3' to the Chi site. The properties and activities of the enzyme are changed at Chi. The Chi-altered holoenzyme produces a long 3'-ssDNA overhang and facilitates RecA-binding to the ssDNA for homologous DNA recombination and repair. Holoenzyme degrades any linearized DNA that is unable to undergo homologous recombination. In the holoenzyme this subunit has ssDNA-dependent ATPase and 5'-3' helicase activity. When added to pre-assembled RecBC greatly stimulates nuclease activity and augments holoenzyme processivity. Negatively regulates the RecA-loading ability of RecBCD.</text>
</comment>
<dbReference type="HAMAP" id="MF_01487">
    <property type="entry name" value="RecD"/>
    <property type="match status" value="1"/>
</dbReference>
<dbReference type="SUPFAM" id="SSF52540">
    <property type="entry name" value="P-loop containing nucleoside triphosphate hydrolases"/>
    <property type="match status" value="1"/>
</dbReference>
<sequence length="671" mass="73589">MMETNAAQLQQWQQVGWLRPLDVSFANLLLEQESEPSPWLAMLAALASYQLGRGQVSLNLASLLQNPTFCLQFPRPRTAMNTVVEPTSPEAVFANTSLHDVIAVLQKSRAVSVVHDSSETDSTAPLVLQQERLYLRRYWRYQQGIKTRLQVLAKQREVNKPALQQVLKDLFGNSAGDGDKLNWQKLACANTLRSGFSVITGGPGTGKTYTVVRLLATLQQLSMAEGGSERILLAAPTGKAAARMTESVRSELNQLTINDSVKQSIDANAVTLHRLLGAKPGSRGFKHHADNPLLVDTLIIDEASMVDVEMMAFVVDALPGHARLILLGDKDQLASVEAGAVLGELCAGADTGGYNSNTVQWLEQVTGESIPAVYTDSAFELSAYTKPDANPYLQHIVMLRESRRFDGQSGIGKLATEVNGMRTAWLQQWLQGNAPAADEPAELYRRIQYLSNTHPTDADFRSLVQNGLADFMARVAKRPGGDSKASCDQWAEQVLDAFSQFQVLCAVRDGEWGTKALNELISQWATAASGSADSGSGSSDHWYLGRPVMITRNDYGLDLRNGDIGIMLLHTPTNTRRVAFLSNAAAANASKMRWVLPSRLTHVETVYAMTVHKSQGSEFRHTVLVLPEHDTPVLTKELLYTGITRAREQFTLVAPQSKVLLDAVQRQVERG</sequence>
<comment type="miscellaneous">
    <text evidence="11">In the RecBCD complex, RecB has a slow 3'-5' helicase, an exonuclease activity and loads RecA onto ssDNA, RecD has a fast 5'-3' helicase activity, while RecC stimulates the ATPase and processivity of the RecB helicase and contributes to recognition of the Chi site.</text>
</comment>
<keyword evidence="4 11" id="KW-0378">Hydrolase</keyword>
<evidence type="ECO:0000313" key="14">
    <source>
        <dbReference type="EMBL" id="SMQ80055.1"/>
    </source>
</evidence>
<feature type="binding site" evidence="11">
    <location>
        <begin position="201"/>
        <end position="208"/>
    </location>
    <ligand>
        <name>ATP</name>
        <dbReference type="ChEBI" id="CHEBI:30616"/>
    </ligand>
</feature>
<dbReference type="GO" id="GO:0003677">
    <property type="term" value="F:DNA binding"/>
    <property type="evidence" value="ECO:0007669"/>
    <property type="project" value="UniProtKB-UniRule"/>
</dbReference>
<keyword evidence="6 11" id="KW-0269">Exonuclease</keyword>
<reference evidence="15" key="1">
    <citation type="submission" date="2017-04" db="EMBL/GenBank/DDBJ databases">
        <authorList>
            <person name="Varghese N."/>
            <person name="Submissions S."/>
        </authorList>
    </citation>
    <scope>NUCLEOTIDE SEQUENCE [LARGE SCALE GENOMIC DNA]</scope>
</reference>
<evidence type="ECO:0000256" key="5">
    <source>
        <dbReference type="ARBA" id="ARBA00022806"/>
    </source>
</evidence>
<dbReference type="InterPro" id="IPR027785">
    <property type="entry name" value="UvrD-like_helicase_C"/>
</dbReference>
<keyword evidence="7 11" id="KW-0067">ATP-binding</keyword>
<dbReference type="GO" id="GO:0017116">
    <property type="term" value="F:single-stranded DNA helicase activity"/>
    <property type="evidence" value="ECO:0007669"/>
    <property type="project" value="TreeGrafter"/>
</dbReference>
<keyword evidence="5 11" id="KW-0347">Helicase</keyword>
<dbReference type="GO" id="GO:0008854">
    <property type="term" value="F:exodeoxyribonuclease V activity"/>
    <property type="evidence" value="ECO:0007669"/>
    <property type="project" value="InterPro"/>
</dbReference>
<dbReference type="Pfam" id="PF21185">
    <property type="entry name" value="RecD_N"/>
    <property type="match status" value="1"/>
</dbReference>
<evidence type="ECO:0000256" key="11">
    <source>
        <dbReference type="HAMAP-Rule" id="MF_01487"/>
    </source>
</evidence>
<accession>A0A1Y6FYJ6</accession>
<dbReference type="GO" id="GO:0005524">
    <property type="term" value="F:ATP binding"/>
    <property type="evidence" value="ECO:0007669"/>
    <property type="project" value="UniProtKB-UniRule"/>
</dbReference>
<evidence type="ECO:0000256" key="2">
    <source>
        <dbReference type="ARBA" id="ARBA00022741"/>
    </source>
</evidence>
<keyword evidence="2 11" id="KW-0547">Nucleotide-binding</keyword>
<evidence type="ECO:0000256" key="10">
    <source>
        <dbReference type="ARBA" id="ARBA00023235"/>
    </source>
</evidence>
<name>A0A1Y6FYJ6_9GAMM</name>
<evidence type="ECO:0000259" key="13">
    <source>
        <dbReference type="Pfam" id="PF21185"/>
    </source>
</evidence>
<proteinExistence type="inferred from homology"/>
<keyword evidence="8 11" id="KW-0238">DNA-binding</keyword>
<dbReference type="EC" id="5.6.2.3" evidence="11"/>
<feature type="domain" description="UvrD-like helicase C-terminal" evidence="12">
    <location>
        <begin position="606"/>
        <end position="653"/>
    </location>
</feature>
<dbReference type="Gene3D" id="1.10.10.1020">
    <property type="entry name" value="RecBCD complex, subunit RecD, N-terminal domain"/>
    <property type="match status" value="1"/>
</dbReference>
<dbReference type="RefSeq" id="WP_086435101.1">
    <property type="nucleotide sequence ID" value="NZ_FXWH01000002.1"/>
</dbReference>
<protein>
    <recommendedName>
        <fullName evidence="11">RecBCD enzyme subunit RecD</fullName>
        <ecNumber evidence="11">5.6.2.3</ecNumber>
    </recommendedName>
    <alternativeName>
        <fullName evidence="11">DNA 5'-3' helicase subunit RecD</fullName>
    </alternativeName>
    <alternativeName>
        <fullName evidence="11">Exonuclease V subunit RecD</fullName>
        <shortName evidence="11">ExoV subunit RecD</shortName>
    </alternativeName>
    <alternativeName>
        <fullName evidence="11">Helicase/nuclease RecBCD subunit RecD</fullName>
    </alternativeName>
</protein>
<evidence type="ECO:0000256" key="6">
    <source>
        <dbReference type="ARBA" id="ARBA00022839"/>
    </source>
</evidence>
<evidence type="ECO:0000256" key="9">
    <source>
        <dbReference type="ARBA" id="ARBA00023204"/>
    </source>
</evidence>
<dbReference type="InterPro" id="IPR027417">
    <property type="entry name" value="P-loop_NTPase"/>
</dbReference>
<dbReference type="PANTHER" id="PTHR43788:SF6">
    <property type="entry name" value="DNA HELICASE B"/>
    <property type="match status" value="1"/>
</dbReference>
<dbReference type="CDD" id="cd18809">
    <property type="entry name" value="SF1_C_RecD"/>
    <property type="match status" value="1"/>
</dbReference>
<evidence type="ECO:0000313" key="15">
    <source>
        <dbReference type="Proteomes" id="UP000194450"/>
    </source>
</evidence>
<dbReference type="OrthoDB" id="9803432at2"/>